<feature type="region of interest" description="Disordered" evidence="1">
    <location>
        <begin position="1"/>
        <end position="20"/>
    </location>
</feature>
<sequence length="115" mass="12605">MASASRHVPDNFYNSTGDEQWGPLYLYKGLPVLSRSTPPGSEPVALNIGRNPSLCEELYNQYDDEYENEQLDNAAAANETASGPGWGVEPSVIIPRSAYPSSERRGTRGSGRSRR</sequence>
<reference evidence="2 3" key="1">
    <citation type="submission" date="2017-12" db="EMBL/GenBank/DDBJ databases">
        <title>Comparative genomics of Botrytis spp.</title>
        <authorList>
            <person name="Valero-Jimenez C.A."/>
            <person name="Tapia P."/>
            <person name="Veloso J."/>
            <person name="Silva-Moreno E."/>
            <person name="Staats M."/>
            <person name="Valdes J.H."/>
            <person name="Van Kan J.A.L."/>
        </authorList>
    </citation>
    <scope>NUCLEOTIDE SEQUENCE [LARGE SCALE GENOMIC DNA]</scope>
    <source>
        <strain evidence="2 3">MUCL11595</strain>
    </source>
</reference>
<evidence type="ECO:0000313" key="2">
    <source>
        <dbReference type="EMBL" id="TGO59272.1"/>
    </source>
</evidence>
<keyword evidence="3" id="KW-1185">Reference proteome</keyword>
<name>A0A4Z1II94_9HELO</name>
<dbReference type="AlphaFoldDB" id="A0A4Z1II94"/>
<feature type="region of interest" description="Disordered" evidence="1">
    <location>
        <begin position="67"/>
        <end position="115"/>
    </location>
</feature>
<gene>
    <name evidence="2" type="ORF">BCON_0046g00160</name>
</gene>
<dbReference type="EMBL" id="PQXN01000046">
    <property type="protein sequence ID" value="TGO59272.1"/>
    <property type="molecule type" value="Genomic_DNA"/>
</dbReference>
<organism evidence="2 3">
    <name type="scientific">Botryotinia convoluta</name>
    <dbReference type="NCBI Taxonomy" id="54673"/>
    <lineage>
        <taxon>Eukaryota</taxon>
        <taxon>Fungi</taxon>
        <taxon>Dikarya</taxon>
        <taxon>Ascomycota</taxon>
        <taxon>Pezizomycotina</taxon>
        <taxon>Leotiomycetes</taxon>
        <taxon>Helotiales</taxon>
        <taxon>Sclerotiniaceae</taxon>
        <taxon>Botryotinia</taxon>
    </lineage>
</organism>
<comment type="caution">
    <text evidence="2">The sequence shown here is derived from an EMBL/GenBank/DDBJ whole genome shotgun (WGS) entry which is preliminary data.</text>
</comment>
<dbReference type="Proteomes" id="UP000297527">
    <property type="component" value="Unassembled WGS sequence"/>
</dbReference>
<evidence type="ECO:0000313" key="3">
    <source>
        <dbReference type="Proteomes" id="UP000297527"/>
    </source>
</evidence>
<evidence type="ECO:0000256" key="1">
    <source>
        <dbReference type="SAM" id="MobiDB-lite"/>
    </source>
</evidence>
<protein>
    <submittedName>
        <fullName evidence="2">Uncharacterized protein</fullName>
    </submittedName>
</protein>
<accession>A0A4Z1II94</accession>
<dbReference type="OrthoDB" id="3562331at2759"/>
<proteinExistence type="predicted"/>